<feature type="domain" description="UTP25 NTP hydrolase-like" evidence="1">
    <location>
        <begin position="1"/>
        <end position="45"/>
    </location>
</feature>
<accession>A0A060VT06</accession>
<name>A0A060VT06_ONCMY</name>
<dbReference type="EMBL" id="FR904260">
    <property type="protein sequence ID" value="CDQ56099.1"/>
    <property type="molecule type" value="Genomic_DNA"/>
</dbReference>
<sequence>MQNWEHLPYVMTHLNLQPLDPHGVDFYSVHIWNYCQTLLFSSIQALQLPWPCQCVLSLRAPQSTVCTISTNELQWGKKVFSQPPIVLFLPLKKMRPVIFIIGTLQLWQTK</sequence>
<gene>
    <name evidence="2" type="ORF">GSONMT00076585001</name>
</gene>
<evidence type="ECO:0000313" key="3">
    <source>
        <dbReference type="Proteomes" id="UP000193380"/>
    </source>
</evidence>
<dbReference type="InterPro" id="IPR053940">
    <property type="entry name" value="UTP25_NTPase-like"/>
</dbReference>
<organism evidence="2 3">
    <name type="scientific">Oncorhynchus mykiss</name>
    <name type="common">Rainbow trout</name>
    <name type="synonym">Salmo gairdneri</name>
    <dbReference type="NCBI Taxonomy" id="8022"/>
    <lineage>
        <taxon>Eukaryota</taxon>
        <taxon>Metazoa</taxon>
        <taxon>Chordata</taxon>
        <taxon>Craniata</taxon>
        <taxon>Vertebrata</taxon>
        <taxon>Euteleostomi</taxon>
        <taxon>Actinopterygii</taxon>
        <taxon>Neopterygii</taxon>
        <taxon>Teleostei</taxon>
        <taxon>Protacanthopterygii</taxon>
        <taxon>Salmoniformes</taxon>
        <taxon>Salmonidae</taxon>
        <taxon>Salmoninae</taxon>
        <taxon>Oncorhynchus</taxon>
    </lineage>
</organism>
<reference evidence="2 3" key="1">
    <citation type="journal article" date="2014" name="Nat. Commun.">
        <title>The rainbow trout genome provides novel insights into evolution after whole-genome duplication in vertebrates.</title>
        <authorList>
            <person name="Berthelot C."/>
            <person name="Brunet F."/>
            <person name="Chalopin D."/>
            <person name="Juanchich A."/>
            <person name="Bernard M."/>
            <person name="Noel B."/>
            <person name="Bento P."/>
            <person name="Da Silva C."/>
            <person name="Labadie K."/>
            <person name="Alberti A."/>
            <person name="Aury J.M."/>
            <person name="Louis A."/>
            <person name="Dehais P."/>
            <person name="Bardou P."/>
            <person name="Montfort J."/>
            <person name="Klopp C."/>
            <person name="Cabau C."/>
            <person name="Gaspin C."/>
            <person name="Thorgaard G.H."/>
            <person name="Boussaha M."/>
            <person name="Quillet E."/>
            <person name="Guyomard R."/>
            <person name="Galiana D."/>
            <person name="Bobe J."/>
            <person name="Volff J.N."/>
            <person name="Genet C."/>
            <person name="Wincker P."/>
            <person name="Jaillon O."/>
            <person name="Roest Crollius H."/>
            <person name="Guiguen Y."/>
        </authorList>
    </citation>
    <scope>NUCLEOTIDE SEQUENCE [LARGE SCALE GENOMIC DNA]</scope>
</reference>
<dbReference type="Pfam" id="PF22916">
    <property type="entry name" value="UTP25_NTPase-like"/>
    <property type="match status" value="1"/>
</dbReference>
<dbReference type="AlphaFoldDB" id="A0A060VT06"/>
<proteinExistence type="predicted"/>
<evidence type="ECO:0000313" key="2">
    <source>
        <dbReference type="EMBL" id="CDQ56099.1"/>
    </source>
</evidence>
<dbReference type="Proteomes" id="UP000193380">
    <property type="component" value="Chromosome 19"/>
</dbReference>
<evidence type="ECO:0000259" key="1">
    <source>
        <dbReference type="Pfam" id="PF22916"/>
    </source>
</evidence>
<dbReference type="PaxDb" id="8022-A0A060VT06"/>
<dbReference type="STRING" id="8022.A0A060VT06"/>
<protein>
    <recommendedName>
        <fullName evidence="1">UTP25 NTP hydrolase-like domain-containing protein</fullName>
    </recommendedName>
</protein>